<organism evidence="5 6">
    <name type="scientific">Oesophagostomum dentatum</name>
    <name type="common">Nodular worm</name>
    <dbReference type="NCBI Taxonomy" id="61180"/>
    <lineage>
        <taxon>Eukaryota</taxon>
        <taxon>Metazoa</taxon>
        <taxon>Ecdysozoa</taxon>
        <taxon>Nematoda</taxon>
        <taxon>Chromadorea</taxon>
        <taxon>Rhabditida</taxon>
        <taxon>Rhabditina</taxon>
        <taxon>Rhabditomorpha</taxon>
        <taxon>Strongyloidea</taxon>
        <taxon>Strongylidae</taxon>
        <taxon>Oesophagostomum</taxon>
    </lineage>
</organism>
<reference evidence="5 6" key="1">
    <citation type="submission" date="2014-03" db="EMBL/GenBank/DDBJ databases">
        <title>Draft genome of the hookworm Oesophagostomum dentatum.</title>
        <authorList>
            <person name="Mitreva M."/>
        </authorList>
    </citation>
    <scope>NUCLEOTIDE SEQUENCE [LARGE SCALE GENOMIC DNA]</scope>
    <source>
        <strain evidence="5 6">OD-Hann</strain>
    </source>
</reference>
<name>A0A0B1SQP6_OESDE</name>
<dbReference type="Proteomes" id="UP000053660">
    <property type="component" value="Unassembled WGS sequence"/>
</dbReference>
<sequence>MFGAVTSDIAAAVFGKRRRKNELPPFMVDLIKHELSIIPIFWDNHWFLGLLQIYTDSDEDSVSGRLALVDSMYNDPVNKDVLARISDSVHFHLSIAVKAALVTSPKPRELRELSLIRCDSLPCQDNHSDCGWYMCLFGEYFAKNRDWMNFTNEQLQHMSFNVLEDEEFHMRLSSIKREVGSYLERAAGRRLNFEYDKVATSNKSSKTR</sequence>
<evidence type="ECO:0000313" key="5">
    <source>
        <dbReference type="EMBL" id="KHJ85530.1"/>
    </source>
</evidence>
<comment type="similarity">
    <text evidence="1">Belongs to the peptidase C48 family.</text>
</comment>
<dbReference type="SUPFAM" id="SSF54001">
    <property type="entry name" value="Cysteine proteinases"/>
    <property type="match status" value="1"/>
</dbReference>
<dbReference type="Pfam" id="PF02902">
    <property type="entry name" value="Peptidase_C48"/>
    <property type="match status" value="1"/>
</dbReference>
<dbReference type="PROSITE" id="PS50600">
    <property type="entry name" value="ULP_PROTEASE"/>
    <property type="match status" value="1"/>
</dbReference>
<keyword evidence="2" id="KW-0645">Protease</keyword>
<evidence type="ECO:0000313" key="6">
    <source>
        <dbReference type="Proteomes" id="UP000053660"/>
    </source>
</evidence>
<dbReference type="InterPro" id="IPR038765">
    <property type="entry name" value="Papain-like_cys_pep_sf"/>
</dbReference>
<evidence type="ECO:0000259" key="4">
    <source>
        <dbReference type="PROSITE" id="PS50600"/>
    </source>
</evidence>
<feature type="domain" description="Ubiquitin-like protease family profile" evidence="4">
    <location>
        <begin position="1"/>
        <end position="141"/>
    </location>
</feature>
<dbReference type="AlphaFoldDB" id="A0A0B1SQP6"/>
<dbReference type="GO" id="GO:0006508">
    <property type="term" value="P:proteolysis"/>
    <property type="evidence" value="ECO:0007669"/>
    <property type="project" value="UniProtKB-KW"/>
</dbReference>
<evidence type="ECO:0000256" key="3">
    <source>
        <dbReference type="ARBA" id="ARBA00022801"/>
    </source>
</evidence>
<dbReference type="EMBL" id="KN563551">
    <property type="protein sequence ID" value="KHJ85530.1"/>
    <property type="molecule type" value="Genomic_DNA"/>
</dbReference>
<evidence type="ECO:0000256" key="2">
    <source>
        <dbReference type="ARBA" id="ARBA00022670"/>
    </source>
</evidence>
<dbReference type="GO" id="GO:0008234">
    <property type="term" value="F:cysteine-type peptidase activity"/>
    <property type="evidence" value="ECO:0007669"/>
    <property type="project" value="InterPro"/>
</dbReference>
<dbReference type="InterPro" id="IPR003653">
    <property type="entry name" value="Peptidase_C48_C"/>
</dbReference>
<accession>A0A0B1SQP6</accession>
<gene>
    <name evidence="5" type="ORF">OESDEN_14741</name>
</gene>
<dbReference type="Gene3D" id="3.40.395.10">
    <property type="entry name" value="Adenoviral Proteinase, Chain A"/>
    <property type="match status" value="1"/>
</dbReference>
<dbReference type="OrthoDB" id="5876410at2759"/>
<evidence type="ECO:0000256" key="1">
    <source>
        <dbReference type="ARBA" id="ARBA00005234"/>
    </source>
</evidence>
<keyword evidence="6" id="KW-1185">Reference proteome</keyword>
<proteinExistence type="inferred from homology"/>
<protein>
    <recommendedName>
        <fullName evidence="4">Ubiquitin-like protease family profile domain-containing protein</fullName>
    </recommendedName>
</protein>
<keyword evidence="3" id="KW-0378">Hydrolase</keyword>